<proteinExistence type="predicted"/>
<sequence length="244" mass="26759">GDGIDNFWKVLEEGKNCTVEIPPERFNAKEWYDPDDNKPGKTCTTRAALLDEFNSFDNQLFGINNMEAERMDPQQKLLIECTYKALEDAGVPVEAVSGTKTGVFVGKMKISCQRQSMSIAANRVSFTFNLTGPSLTIDTACSSFLFALHYALRAIKSGDCEAAICGGVNCIIDPRTFVSLSKAKMISPEGISKPFSKKADGYGRGEGCGVVFLKPLKKVRLLVKQPKMRLFACLYLVSSALIIT</sequence>
<accession>A0A7K5KNJ8</accession>
<gene>
    <name evidence="4" type="primary">Apda</name>
    <name evidence="4" type="ORF">MIOMAC_R08875</name>
</gene>
<dbReference type="AlphaFoldDB" id="A0A7K5KNJ8"/>
<dbReference type="GO" id="GO:0006633">
    <property type="term" value="P:fatty acid biosynthetic process"/>
    <property type="evidence" value="ECO:0007669"/>
    <property type="project" value="TreeGrafter"/>
</dbReference>
<reference evidence="4 5" key="1">
    <citation type="submission" date="2019-09" db="EMBL/GenBank/DDBJ databases">
        <title>Bird 10,000 Genomes (B10K) Project - Family phase.</title>
        <authorList>
            <person name="Zhang G."/>
        </authorList>
    </citation>
    <scope>NUCLEOTIDE SEQUENCE [LARGE SCALE GENOMIC DNA]</scope>
    <source>
        <strain evidence="4">B10K-DU-003-16</strain>
        <tissue evidence="4">Mixed tissue sample</tissue>
    </source>
</reference>
<evidence type="ECO:0000259" key="3">
    <source>
        <dbReference type="PROSITE" id="PS52004"/>
    </source>
</evidence>
<dbReference type="PANTHER" id="PTHR43775">
    <property type="entry name" value="FATTY ACID SYNTHASE"/>
    <property type="match status" value="1"/>
</dbReference>
<dbReference type="PROSITE" id="PS52004">
    <property type="entry name" value="KS3_2"/>
    <property type="match status" value="1"/>
</dbReference>
<dbReference type="PANTHER" id="PTHR43775:SF37">
    <property type="entry name" value="SI:DKEY-61P9.11"/>
    <property type="match status" value="1"/>
</dbReference>
<evidence type="ECO:0000256" key="1">
    <source>
        <dbReference type="ARBA" id="ARBA00022450"/>
    </source>
</evidence>
<dbReference type="CDD" id="cd00833">
    <property type="entry name" value="PKS"/>
    <property type="match status" value="1"/>
</dbReference>
<feature type="non-terminal residue" evidence="4">
    <location>
        <position position="244"/>
    </location>
</feature>
<feature type="domain" description="Ketosynthase family 3 (KS3)" evidence="3">
    <location>
        <begin position="1"/>
        <end position="244"/>
    </location>
</feature>
<name>A0A7K5KNJ8_9TYRA</name>
<keyword evidence="1" id="KW-0596">Phosphopantetheine</keyword>
<dbReference type="EMBL" id="VYZC01001670">
    <property type="protein sequence ID" value="NWT07193.1"/>
    <property type="molecule type" value="Genomic_DNA"/>
</dbReference>
<dbReference type="GO" id="GO:0004312">
    <property type="term" value="F:fatty acid synthase activity"/>
    <property type="evidence" value="ECO:0007669"/>
    <property type="project" value="TreeGrafter"/>
</dbReference>
<protein>
    <submittedName>
        <fullName evidence="4">APDA synthetase</fullName>
    </submittedName>
</protein>
<evidence type="ECO:0000313" key="4">
    <source>
        <dbReference type="EMBL" id="NWT07193.1"/>
    </source>
</evidence>
<evidence type="ECO:0000256" key="2">
    <source>
        <dbReference type="ARBA" id="ARBA00022553"/>
    </source>
</evidence>
<keyword evidence="5" id="KW-1185">Reference proteome</keyword>
<dbReference type="Pfam" id="PF00109">
    <property type="entry name" value="ketoacyl-synt"/>
    <property type="match status" value="1"/>
</dbReference>
<keyword evidence="2" id="KW-0597">Phosphoprotein</keyword>
<dbReference type="InterPro" id="IPR020841">
    <property type="entry name" value="PKS_Beta-ketoAc_synthase_dom"/>
</dbReference>
<dbReference type="SUPFAM" id="SSF53901">
    <property type="entry name" value="Thiolase-like"/>
    <property type="match status" value="1"/>
</dbReference>
<dbReference type="SMART" id="SM00825">
    <property type="entry name" value="PKS_KS"/>
    <property type="match status" value="1"/>
</dbReference>
<dbReference type="InterPro" id="IPR014030">
    <property type="entry name" value="Ketoacyl_synth_N"/>
</dbReference>
<comment type="caution">
    <text evidence="4">The sequence shown here is derived from an EMBL/GenBank/DDBJ whole genome shotgun (WGS) entry which is preliminary data.</text>
</comment>
<feature type="non-terminal residue" evidence="4">
    <location>
        <position position="1"/>
    </location>
</feature>
<dbReference type="InterPro" id="IPR050091">
    <property type="entry name" value="PKS_NRPS_Biosynth_Enz"/>
</dbReference>
<dbReference type="Proteomes" id="UP000525714">
    <property type="component" value="Unassembled WGS sequence"/>
</dbReference>
<organism evidence="4 5">
    <name type="scientific">Mionectes macconnelli</name>
    <name type="common">McConnell's flycatcher</name>
    <dbReference type="NCBI Taxonomy" id="254557"/>
    <lineage>
        <taxon>Eukaryota</taxon>
        <taxon>Metazoa</taxon>
        <taxon>Chordata</taxon>
        <taxon>Craniata</taxon>
        <taxon>Vertebrata</taxon>
        <taxon>Euteleostomi</taxon>
        <taxon>Archelosauria</taxon>
        <taxon>Archosauria</taxon>
        <taxon>Dinosauria</taxon>
        <taxon>Saurischia</taxon>
        <taxon>Theropoda</taxon>
        <taxon>Coelurosauria</taxon>
        <taxon>Aves</taxon>
        <taxon>Neognathae</taxon>
        <taxon>Neoaves</taxon>
        <taxon>Telluraves</taxon>
        <taxon>Australaves</taxon>
        <taxon>Passeriformes</taxon>
        <taxon>Tyrannidae</taxon>
        <taxon>Mionectes</taxon>
    </lineage>
</organism>
<dbReference type="Gene3D" id="3.40.47.10">
    <property type="match status" value="1"/>
</dbReference>
<evidence type="ECO:0000313" key="5">
    <source>
        <dbReference type="Proteomes" id="UP000525714"/>
    </source>
</evidence>
<dbReference type="InterPro" id="IPR016039">
    <property type="entry name" value="Thiolase-like"/>
</dbReference>